<reference evidence="1" key="1">
    <citation type="journal article" date="2021" name="Sci. Rep.">
        <title>Diploid genomic architecture of Nitzschia inconspicua, an elite biomass production diatom.</title>
        <authorList>
            <person name="Oliver A."/>
            <person name="Podell S."/>
            <person name="Pinowska A."/>
            <person name="Traller J.C."/>
            <person name="Smith S.R."/>
            <person name="McClure R."/>
            <person name="Beliaev A."/>
            <person name="Bohutskyi P."/>
            <person name="Hill E.A."/>
            <person name="Rabines A."/>
            <person name="Zheng H."/>
            <person name="Allen L.Z."/>
            <person name="Kuo A."/>
            <person name="Grigoriev I.V."/>
            <person name="Allen A.E."/>
            <person name="Hazlebeck D."/>
            <person name="Allen E.E."/>
        </authorList>
    </citation>
    <scope>NUCLEOTIDE SEQUENCE</scope>
    <source>
        <strain evidence="1">Hildebrandi</strain>
    </source>
</reference>
<gene>
    <name evidence="1" type="ORF">IV203_030208</name>
</gene>
<dbReference type="EMBL" id="JAGRRH010000007">
    <property type="protein sequence ID" value="KAG7367537.1"/>
    <property type="molecule type" value="Genomic_DNA"/>
</dbReference>
<sequence>MGNVQPSAEVIQQAKPRLLEGSRERNSRFTSFLESLRNEHGTVDIEWFVVNNCCCLVPFTNDEIRRIEEAALNNTRITNLETYGCKGFSRDFSTALVALSKLPNLKDVSIRFIDDPDALISFLSLMGLLANSDNRNLAVTVTHLVRLNSPVNLSMSEMLLNAYIPAQGLKISNLRRISTRGVLFFPEIDRIFGR</sequence>
<accession>A0A9K3LSW1</accession>
<dbReference type="Proteomes" id="UP000693970">
    <property type="component" value="Unassembled WGS sequence"/>
</dbReference>
<reference evidence="1" key="2">
    <citation type="submission" date="2021-04" db="EMBL/GenBank/DDBJ databases">
        <authorList>
            <person name="Podell S."/>
        </authorList>
    </citation>
    <scope>NUCLEOTIDE SEQUENCE</scope>
    <source>
        <strain evidence="1">Hildebrandi</strain>
    </source>
</reference>
<evidence type="ECO:0000313" key="2">
    <source>
        <dbReference type="Proteomes" id="UP000693970"/>
    </source>
</evidence>
<comment type="caution">
    <text evidence="1">The sequence shown here is derived from an EMBL/GenBank/DDBJ whole genome shotgun (WGS) entry which is preliminary data.</text>
</comment>
<keyword evidence="2" id="KW-1185">Reference proteome</keyword>
<organism evidence="1 2">
    <name type="scientific">Nitzschia inconspicua</name>
    <dbReference type="NCBI Taxonomy" id="303405"/>
    <lineage>
        <taxon>Eukaryota</taxon>
        <taxon>Sar</taxon>
        <taxon>Stramenopiles</taxon>
        <taxon>Ochrophyta</taxon>
        <taxon>Bacillariophyta</taxon>
        <taxon>Bacillariophyceae</taxon>
        <taxon>Bacillariophycidae</taxon>
        <taxon>Bacillariales</taxon>
        <taxon>Bacillariaceae</taxon>
        <taxon>Nitzschia</taxon>
    </lineage>
</organism>
<protein>
    <submittedName>
        <fullName evidence="1">Uncharacterized protein</fullName>
    </submittedName>
</protein>
<name>A0A9K3LSW1_9STRA</name>
<evidence type="ECO:0000313" key="1">
    <source>
        <dbReference type="EMBL" id="KAG7367537.1"/>
    </source>
</evidence>
<dbReference type="AlphaFoldDB" id="A0A9K3LSW1"/>
<proteinExistence type="predicted"/>